<evidence type="ECO:0000256" key="4">
    <source>
        <dbReference type="ARBA" id="ARBA00022692"/>
    </source>
</evidence>
<evidence type="ECO:0000256" key="6">
    <source>
        <dbReference type="ARBA" id="ARBA00023136"/>
    </source>
</evidence>
<keyword evidence="2 8" id="KW-0813">Transport</keyword>
<keyword evidence="13" id="KW-0675">Receptor</keyword>
<comment type="caution">
    <text evidence="13">The sequence shown here is derived from an EMBL/GenBank/DDBJ whole genome shotgun (WGS) entry which is preliminary data.</text>
</comment>
<keyword evidence="6 8" id="KW-0472">Membrane</keyword>
<evidence type="ECO:0000256" key="1">
    <source>
        <dbReference type="ARBA" id="ARBA00004571"/>
    </source>
</evidence>
<protein>
    <submittedName>
        <fullName evidence="13">TonB-dependent receptor</fullName>
    </submittedName>
</protein>
<comment type="similarity">
    <text evidence="8 9">Belongs to the TonB-dependent receptor family.</text>
</comment>
<dbReference type="InterPro" id="IPR039426">
    <property type="entry name" value="TonB-dep_rcpt-like"/>
</dbReference>
<keyword evidence="5 9" id="KW-0798">TonB box</keyword>
<dbReference type="InterPro" id="IPR000531">
    <property type="entry name" value="Beta-barrel_TonB"/>
</dbReference>
<evidence type="ECO:0000256" key="2">
    <source>
        <dbReference type="ARBA" id="ARBA00022448"/>
    </source>
</evidence>
<name>A0ABT6CGI5_9SPHN</name>
<feature type="domain" description="TonB-dependent receptor-like beta-barrel" evidence="11">
    <location>
        <begin position="365"/>
        <end position="916"/>
    </location>
</feature>
<dbReference type="PANTHER" id="PTHR47234">
    <property type="match status" value="1"/>
</dbReference>
<evidence type="ECO:0000256" key="9">
    <source>
        <dbReference type="RuleBase" id="RU003357"/>
    </source>
</evidence>
<keyword evidence="4 8" id="KW-0812">Transmembrane</keyword>
<dbReference type="Pfam" id="PF00593">
    <property type="entry name" value="TonB_dep_Rec_b-barrel"/>
    <property type="match status" value="1"/>
</dbReference>
<evidence type="ECO:0000256" key="8">
    <source>
        <dbReference type="PROSITE-ProRule" id="PRU01360"/>
    </source>
</evidence>
<evidence type="ECO:0000313" key="14">
    <source>
        <dbReference type="Proteomes" id="UP001222770"/>
    </source>
</evidence>
<keyword evidence="10" id="KW-0732">Signal</keyword>
<dbReference type="PROSITE" id="PS52016">
    <property type="entry name" value="TONB_DEPENDENT_REC_3"/>
    <property type="match status" value="1"/>
</dbReference>
<reference evidence="13 14" key="1">
    <citation type="submission" date="2023-03" db="EMBL/GenBank/DDBJ databases">
        <title>Novosphingobium cyanobacteriorum sp. nov., isolated from a eutrophic reservoir during the Microcystis bloom period.</title>
        <authorList>
            <person name="Kang M."/>
            <person name="Le V."/>
            <person name="Ko S.-R."/>
            <person name="Lee S.-A."/>
            <person name="Ahn C.-Y."/>
        </authorList>
    </citation>
    <scope>NUCLEOTIDE SEQUENCE [LARGE SCALE GENOMIC DNA]</scope>
    <source>
        <strain evidence="13 14">HBC54</strain>
    </source>
</reference>
<keyword evidence="14" id="KW-1185">Reference proteome</keyword>
<dbReference type="InterPro" id="IPR036942">
    <property type="entry name" value="Beta-barrel_TonB_sf"/>
</dbReference>
<dbReference type="Proteomes" id="UP001222770">
    <property type="component" value="Unassembled WGS sequence"/>
</dbReference>
<evidence type="ECO:0000256" key="10">
    <source>
        <dbReference type="SAM" id="SignalP"/>
    </source>
</evidence>
<proteinExistence type="inferred from homology"/>
<evidence type="ECO:0000259" key="12">
    <source>
        <dbReference type="Pfam" id="PF07715"/>
    </source>
</evidence>
<feature type="domain" description="TonB-dependent receptor plug" evidence="12">
    <location>
        <begin position="57"/>
        <end position="167"/>
    </location>
</feature>
<dbReference type="RefSeq" id="WP_277276310.1">
    <property type="nucleotide sequence ID" value="NZ_JAROCY010000005.1"/>
</dbReference>
<sequence length="958" mass="101074">MKIFSMLKTGAAPAALGVALLAGPAFAQEAAPQAGAAASGDEVIVVTGSRIARPDLTSTSPLNVVGASDIALKGGSANIENVLNDLPQVTPTTSGASNNPGGGVATVNLRNLGDQRTLVLVDGRRYMSYDVNQVVDLNTIPSALIERVDVVTGGQSAVYGSDAIAGVVNFSLKRNFSGITVNSSYDLTGRGDGAIFDINGVVGGNFEDGRGNATMFVGYTERKAVFAAARGFAKNALVDNGDGTFSFGGSGSVPQGRINLPGIGAATGLGCDIQDFAGGVNSCYDSTADAYNYAPINYLQVPQKRFVVAGMAHYEINDNFKPYIEAQFVNNRVSALLAPTPISNGTPYGDGVIGKINLFVNSPFFTPEFRTALGTLDTDGDGYVQSNFNYRTTQLGGRLNKDDRSAYRFVVGMKGDIGAGFSYDGYYMYARTKNTQRQQGNVAIDRFLAATTNAVVGGQLVCADPTARAAGCAPANIFGANNLSPEAVKYLGVSATNIETYNTQVASFAVTNPNLFDLGAGGVGLALGAEYRKESGSVEPDTYLASGNVAGFNPGQATGGSYNVKEFFGELRVPILRDSFIHRLDLNGAARYSKYSNAPGDVFTWSAGLELAPTPDITFRGQYQKAVRGPSVNELYLGNTVSFNGNADKCGTAAALSGTLNQICTAQFNAAGAPTSLIGNPIIQDPNIVNPLTFIGGNSGLREETAKTYTLGAVLTPTFLPGFTATVDYYNIKIDNYITAGVGTDAIGTLCFDRFNQAYCDVIARNSVGEIDTFRDGYVNSGGLKTSGVDISMNYRTDIGTLMGSPAKVSLSFDGTRLIRNDFTPVVGLDLVYKCAGSFGANCGVPTPKWRHMATTGLSVGPFDAQFSWRYIGSAYDDDPNSDYASENFDAVSYFDLALAFEVNEHFTLRGGVTNLFDKEPPLAASTQNGGNGEQTNTFPTLYDVLGRRFFMSATMHF</sequence>
<dbReference type="InterPro" id="IPR012910">
    <property type="entry name" value="Plug_dom"/>
</dbReference>
<dbReference type="Gene3D" id="2.170.130.10">
    <property type="entry name" value="TonB-dependent receptor, plug domain"/>
    <property type="match status" value="1"/>
</dbReference>
<evidence type="ECO:0000313" key="13">
    <source>
        <dbReference type="EMBL" id="MDF8333036.1"/>
    </source>
</evidence>
<evidence type="ECO:0000256" key="5">
    <source>
        <dbReference type="ARBA" id="ARBA00023077"/>
    </source>
</evidence>
<dbReference type="InterPro" id="IPR037066">
    <property type="entry name" value="Plug_dom_sf"/>
</dbReference>
<dbReference type="PANTHER" id="PTHR47234:SF2">
    <property type="entry name" value="TONB-DEPENDENT RECEPTOR"/>
    <property type="match status" value="1"/>
</dbReference>
<keyword evidence="7 8" id="KW-0998">Cell outer membrane</keyword>
<organism evidence="13 14">
    <name type="scientific">Novosphingobium cyanobacteriorum</name>
    <dbReference type="NCBI Taxonomy" id="3024215"/>
    <lineage>
        <taxon>Bacteria</taxon>
        <taxon>Pseudomonadati</taxon>
        <taxon>Pseudomonadota</taxon>
        <taxon>Alphaproteobacteria</taxon>
        <taxon>Sphingomonadales</taxon>
        <taxon>Sphingomonadaceae</taxon>
        <taxon>Novosphingobium</taxon>
    </lineage>
</organism>
<feature type="signal peptide" evidence="10">
    <location>
        <begin position="1"/>
        <end position="27"/>
    </location>
</feature>
<dbReference type="SUPFAM" id="SSF56935">
    <property type="entry name" value="Porins"/>
    <property type="match status" value="1"/>
</dbReference>
<evidence type="ECO:0000259" key="11">
    <source>
        <dbReference type="Pfam" id="PF00593"/>
    </source>
</evidence>
<keyword evidence="3 8" id="KW-1134">Transmembrane beta strand</keyword>
<accession>A0ABT6CGI5</accession>
<dbReference type="Pfam" id="PF07715">
    <property type="entry name" value="Plug"/>
    <property type="match status" value="1"/>
</dbReference>
<feature type="chain" id="PRO_5047216698" evidence="10">
    <location>
        <begin position="28"/>
        <end position="958"/>
    </location>
</feature>
<dbReference type="EMBL" id="JAROCY010000005">
    <property type="protein sequence ID" value="MDF8333036.1"/>
    <property type="molecule type" value="Genomic_DNA"/>
</dbReference>
<dbReference type="Gene3D" id="2.40.170.20">
    <property type="entry name" value="TonB-dependent receptor, beta-barrel domain"/>
    <property type="match status" value="1"/>
</dbReference>
<evidence type="ECO:0000256" key="3">
    <source>
        <dbReference type="ARBA" id="ARBA00022452"/>
    </source>
</evidence>
<gene>
    <name evidence="13" type="ORF">POM99_07475</name>
</gene>
<evidence type="ECO:0000256" key="7">
    <source>
        <dbReference type="ARBA" id="ARBA00023237"/>
    </source>
</evidence>
<comment type="subcellular location">
    <subcellularLocation>
        <location evidence="1 8">Cell outer membrane</location>
        <topology evidence="1 8">Multi-pass membrane protein</topology>
    </subcellularLocation>
</comment>